<feature type="domain" description="M23ase beta-sheet core" evidence="2">
    <location>
        <begin position="257"/>
        <end position="329"/>
    </location>
</feature>
<dbReference type="Proteomes" id="UP001526166">
    <property type="component" value="Unassembled WGS sequence"/>
</dbReference>
<feature type="signal peptide" evidence="1">
    <location>
        <begin position="1"/>
        <end position="18"/>
    </location>
</feature>
<dbReference type="InterPro" id="IPR011055">
    <property type="entry name" value="Dup_hybrid_motif"/>
</dbReference>
<name>A0ABT2ZZB8_9RHOB</name>
<keyword evidence="4" id="KW-1185">Reference proteome</keyword>
<comment type="caution">
    <text evidence="3">The sequence shown here is derived from an EMBL/GenBank/DDBJ whole genome shotgun (WGS) entry which is preliminary data.</text>
</comment>
<reference evidence="3 4" key="1">
    <citation type="submission" date="2022-10" db="EMBL/GenBank/DDBJ databases">
        <title>Sinirhodobacter sp. nov., isolated from ocean surface sediments.</title>
        <authorList>
            <person name="He W."/>
            <person name="Wang L."/>
            <person name="Zhang D.-F."/>
        </authorList>
    </citation>
    <scope>NUCLEOTIDE SEQUENCE [LARGE SCALE GENOMIC DNA]</scope>
    <source>
        <strain evidence="3 4">WL0115</strain>
    </source>
</reference>
<keyword evidence="1" id="KW-0732">Signal</keyword>
<evidence type="ECO:0000313" key="3">
    <source>
        <dbReference type="EMBL" id="MCV2879013.1"/>
    </source>
</evidence>
<evidence type="ECO:0000313" key="4">
    <source>
        <dbReference type="Proteomes" id="UP001526166"/>
    </source>
</evidence>
<proteinExistence type="predicted"/>
<dbReference type="Gene3D" id="2.70.70.10">
    <property type="entry name" value="Glucose Permease (Domain IIA)"/>
    <property type="match status" value="1"/>
</dbReference>
<dbReference type="CDD" id="cd12797">
    <property type="entry name" value="M23_peptidase"/>
    <property type="match status" value="1"/>
</dbReference>
<dbReference type="Pfam" id="PF01551">
    <property type="entry name" value="Peptidase_M23"/>
    <property type="match status" value="1"/>
</dbReference>
<feature type="chain" id="PRO_5045801308" evidence="1">
    <location>
        <begin position="19"/>
        <end position="378"/>
    </location>
</feature>
<dbReference type="RefSeq" id="WP_260013254.1">
    <property type="nucleotide sequence ID" value="NZ_JAOALJ010000003.1"/>
</dbReference>
<dbReference type="InterPro" id="IPR016047">
    <property type="entry name" value="M23ase_b-sheet_dom"/>
</dbReference>
<dbReference type="EMBL" id="JAOWKW010000006">
    <property type="protein sequence ID" value="MCV2879013.1"/>
    <property type="molecule type" value="Genomic_DNA"/>
</dbReference>
<accession>A0ABT2ZZB8</accession>
<evidence type="ECO:0000259" key="2">
    <source>
        <dbReference type="Pfam" id="PF01551"/>
    </source>
</evidence>
<dbReference type="SUPFAM" id="SSF51261">
    <property type="entry name" value="Duplicated hybrid motif"/>
    <property type="match status" value="1"/>
</dbReference>
<sequence>MMRATLLAWMLSASAALASPAADSALQAAEDLRASITALDEAQTKADRIAALTETLTAYERGLGALRDGLRRAVIREREIRAGFDAQRDQIGRLLGVMSTMEQSEGPLLLLHPTGPLGSARSGMVLGAVTPALQAEAEAMRGELEEIATLRALQKNAAAVLEGGLASAQAARTALSEAIAQRSALPGRYLEDPEDLRLLVESADTLEGFATGLTGLDYDIGPPLEDFASARGTLPLPVMGSVLRKFNEADAAGIRRPGLLIATAPSALVTAPWPATIRYRGPLLDYGNVMIVEPAEGYLLVLAGLGTVYGETGDVLERGSPIGLMGGAEPGAQEFGAEFVQAAQDGGGAGRTETLYLELREGDAPVDPAAWFTQTRDQ</sequence>
<organism evidence="3 4">
    <name type="scientific">Sedimentimonas flavescens</name>
    <dbReference type="NCBI Taxonomy" id="2851012"/>
    <lineage>
        <taxon>Bacteria</taxon>
        <taxon>Pseudomonadati</taxon>
        <taxon>Pseudomonadota</taxon>
        <taxon>Alphaproteobacteria</taxon>
        <taxon>Rhodobacterales</taxon>
        <taxon>Rhodobacter group</taxon>
        <taxon>Sedimentimonas</taxon>
    </lineage>
</organism>
<evidence type="ECO:0000256" key="1">
    <source>
        <dbReference type="SAM" id="SignalP"/>
    </source>
</evidence>
<gene>
    <name evidence="3" type="ORF">OE699_09105</name>
</gene>
<protein>
    <submittedName>
        <fullName evidence="3">Peptidoglycan DD-metalloendopeptidase family protein</fullName>
    </submittedName>
</protein>